<organism evidence="1 2">
    <name type="scientific">Thiothrix lacustris</name>
    <dbReference type="NCBI Taxonomy" id="525917"/>
    <lineage>
        <taxon>Bacteria</taxon>
        <taxon>Pseudomonadati</taxon>
        <taxon>Pseudomonadota</taxon>
        <taxon>Gammaproteobacteria</taxon>
        <taxon>Thiotrichales</taxon>
        <taxon>Thiotrichaceae</taxon>
        <taxon>Thiothrix</taxon>
    </lineage>
</organism>
<name>A0A1Y1QNQ9_9GAMM</name>
<comment type="caution">
    <text evidence="1">The sequence shown here is derived from an EMBL/GenBank/DDBJ whole genome shotgun (WGS) entry which is preliminary data.</text>
</comment>
<reference evidence="1 2" key="1">
    <citation type="submission" date="2017-01" db="EMBL/GenBank/DDBJ databases">
        <title>Novel large sulfur bacteria in the metagenomes of groundwater-fed chemosynthetic microbial mats in the Lake Huron basin.</title>
        <authorList>
            <person name="Sharrar A.M."/>
            <person name="Flood B.E."/>
            <person name="Bailey J.V."/>
            <person name="Jones D.S."/>
            <person name="Biddanda B."/>
            <person name="Ruberg S.A."/>
            <person name="Marcus D.N."/>
            <person name="Dick G.J."/>
        </authorList>
    </citation>
    <scope>NUCLEOTIDE SEQUENCE [LARGE SCALE GENOMIC DNA]</scope>
    <source>
        <strain evidence="1">A8</strain>
    </source>
</reference>
<evidence type="ECO:0000313" key="2">
    <source>
        <dbReference type="Proteomes" id="UP000192491"/>
    </source>
</evidence>
<proteinExistence type="predicted"/>
<dbReference type="EMBL" id="MTEJ01000128">
    <property type="protein sequence ID" value="OQX09928.1"/>
    <property type="molecule type" value="Genomic_DNA"/>
</dbReference>
<sequence>MLSNSKALVITSPPRPFSQKHQFDWLKQSRVGCPSCRSAYIMAVRRTWYEKLLTRQHKFWCQDCGEKFWKKD</sequence>
<evidence type="ECO:0000313" key="1">
    <source>
        <dbReference type="EMBL" id="OQX09928.1"/>
    </source>
</evidence>
<dbReference type="Proteomes" id="UP000192491">
    <property type="component" value="Unassembled WGS sequence"/>
</dbReference>
<dbReference type="AlphaFoldDB" id="A0A1Y1QNQ9"/>
<protein>
    <submittedName>
        <fullName evidence="1">Uncharacterized protein</fullName>
    </submittedName>
</protein>
<accession>A0A1Y1QNQ9</accession>
<gene>
    <name evidence="1" type="ORF">BWK73_21570</name>
</gene>